<reference evidence="1" key="1">
    <citation type="submission" date="2021-01" db="EMBL/GenBank/DDBJ databases">
        <title>Whole genome shotgun sequence of Virgisporangium aurantiacum NBRC 16421.</title>
        <authorList>
            <person name="Komaki H."/>
            <person name="Tamura T."/>
        </authorList>
    </citation>
    <scope>NUCLEOTIDE SEQUENCE</scope>
    <source>
        <strain evidence="1">NBRC 16421</strain>
    </source>
</reference>
<dbReference type="SUPFAM" id="SSF48371">
    <property type="entry name" value="ARM repeat"/>
    <property type="match status" value="3"/>
</dbReference>
<evidence type="ECO:0000313" key="1">
    <source>
        <dbReference type="EMBL" id="GIJ57390.1"/>
    </source>
</evidence>
<dbReference type="InterPro" id="IPR004830">
    <property type="entry name" value="LRR_variant"/>
</dbReference>
<dbReference type="EMBL" id="BOPG01000031">
    <property type="protein sequence ID" value="GIJ57390.1"/>
    <property type="molecule type" value="Genomic_DNA"/>
</dbReference>
<dbReference type="InterPro" id="IPR011989">
    <property type="entry name" value="ARM-like"/>
</dbReference>
<proteinExistence type="predicted"/>
<sequence>MGMRPVRERGTLSVVAFDLTAVRRGLAENPALPFDLLRPLLDAPDRVTWAALAGRSDLTRAAVRRLATTDSPAVRIALARNPVGAAHGWDLLVDDADVDVRTALADNHWRHGDIPRDFPLPEPAQVRLADDPAGRVRRMMAFRRDPAPAVGRRLAADPSADVRCEVARHWRRAPADVARTWFTDPDPGVRRAALFRHLPPAELVAGLLADPETRAEAAGRVRLVPDTAEDLASDPDPEVRWAVARNPTLPAPLVVRLADDPDPEVRAEIMLRRDLPDDVRARVAASVEPQDYHVAGWLVDAALDVRLAHVDSPFAFCRRAVASSKCLPAPAIARLATDEDFSVRLLLAENHPEVPGAVFATVLPRTGHAAWLLGSHPSIPTDLLVAMAGSDDERDRNVAAISPHLPAPNAVDLAEHRVATTRRCVAANVALPLSAILRLLHDPDSGVVTAAASNPRLPPTAARDLLAAG</sequence>
<dbReference type="Proteomes" id="UP000612585">
    <property type="component" value="Unassembled WGS sequence"/>
</dbReference>
<name>A0A8J3Z8T7_9ACTN</name>
<dbReference type="InterPro" id="IPR016024">
    <property type="entry name" value="ARM-type_fold"/>
</dbReference>
<gene>
    <name evidence="1" type="ORF">Vau01_049060</name>
</gene>
<dbReference type="AlphaFoldDB" id="A0A8J3Z8T7"/>
<keyword evidence="2" id="KW-1185">Reference proteome</keyword>
<comment type="caution">
    <text evidence="1">The sequence shown here is derived from an EMBL/GenBank/DDBJ whole genome shotgun (WGS) entry which is preliminary data.</text>
</comment>
<protein>
    <recommendedName>
        <fullName evidence="3">Leucine rich repeat variant</fullName>
    </recommendedName>
</protein>
<evidence type="ECO:0000313" key="2">
    <source>
        <dbReference type="Proteomes" id="UP000612585"/>
    </source>
</evidence>
<organism evidence="1 2">
    <name type="scientific">Virgisporangium aurantiacum</name>
    <dbReference type="NCBI Taxonomy" id="175570"/>
    <lineage>
        <taxon>Bacteria</taxon>
        <taxon>Bacillati</taxon>
        <taxon>Actinomycetota</taxon>
        <taxon>Actinomycetes</taxon>
        <taxon>Micromonosporales</taxon>
        <taxon>Micromonosporaceae</taxon>
        <taxon>Virgisporangium</taxon>
    </lineage>
</organism>
<evidence type="ECO:0008006" key="3">
    <source>
        <dbReference type="Google" id="ProtNLM"/>
    </source>
</evidence>
<accession>A0A8J3Z8T7</accession>
<dbReference type="Pfam" id="PF01816">
    <property type="entry name" value="LRV"/>
    <property type="match status" value="1"/>
</dbReference>
<dbReference type="Gene3D" id="1.25.10.10">
    <property type="entry name" value="Leucine-rich Repeat Variant"/>
    <property type="match status" value="2"/>
</dbReference>